<gene>
    <name evidence="2" type="ORF">ACFOW7_17335</name>
</gene>
<feature type="signal peptide" evidence="1">
    <location>
        <begin position="1"/>
        <end position="26"/>
    </location>
</feature>
<dbReference type="PRINTS" id="PR00834">
    <property type="entry name" value="PROTEASES2C"/>
</dbReference>
<dbReference type="SUPFAM" id="SSF50494">
    <property type="entry name" value="Trypsin-like serine proteases"/>
    <property type="match status" value="1"/>
</dbReference>
<evidence type="ECO:0000313" key="3">
    <source>
        <dbReference type="Proteomes" id="UP001595791"/>
    </source>
</evidence>
<feature type="chain" id="PRO_5046673824" evidence="1">
    <location>
        <begin position="27"/>
        <end position="420"/>
    </location>
</feature>
<dbReference type="GO" id="GO:0006508">
    <property type="term" value="P:proteolysis"/>
    <property type="evidence" value="ECO:0007669"/>
    <property type="project" value="UniProtKB-KW"/>
</dbReference>
<dbReference type="Gene3D" id="2.40.10.120">
    <property type="match status" value="1"/>
</dbReference>
<organism evidence="2 3">
    <name type="scientific">Chitinimonas lacunae</name>
    <dbReference type="NCBI Taxonomy" id="1963018"/>
    <lineage>
        <taxon>Bacteria</taxon>
        <taxon>Pseudomonadati</taxon>
        <taxon>Pseudomonadota</taxon>
        <taxon>Betaproteobacteria</taxon>
        <taxon>Neisseriales</taxon>
        <taxon>Chitinibacteraceae</taxon>
        <taxon>Chitinimonas</taxon>
    </lineage>
</organism>
<dbReference type="Pfam" id="PF13365">
    <property type="entry name" value="Trypsin_2"/>
    <property type="match status" value="1"/>
</dbReference>
<evidence type="ECO:0000256" key="1">
    <source>
        <dbReference type="SAM" id="SignalP"/>
    </source>
</evidence>
<dbReference type="EC" id="3.4.21.-" evidence="2"/>
<keyword evidence="2" id="KW-0378">Hydrolase</keyword>
<dbReference type="InterPro" id="IPR009003">
    <property type="entry name" value="Peptidase_S1_PA"/>
</dbReference>
<dbReference type="PANTHER" id="PTHR43019:SF23">
    <property type="entry name" value="PROTEASE DO-LIKE 5, CHLOROPLASTIC"/>
    <property type="match status" value="1"/>
</dbReference>
<name>A0ABV8MS89_9NEIS</name>
<protein>
    <submittedName>
        <fullName evidence="2">S1C family serine protease</fullName>
        <ecNumber evidence="2">3.4.21.-</ecNumber>
    </submittedName>
</protein>
<dbReference type="Proteomes" id="UP001595791">
    <property type="component" value="Unassembled WGS sequence"/>
</dbReference>
<dbReference type="RefSeq" id="WP_378166661.1">
    <property type="nucleotide sequence ID" value="NZ_JBHSBU010000001.1"/>
</dbReference>
<evidence type="ECO:0000313" key="2">
    <source>
        <dbReference type="EMBL" id="MFC4161103.1"/>
    </source>
</evidence>
<keyword evidence="3" id="KW-1185">Reference proteome</keyword>
<dbReference type="InterPro" id="IPR001940">
    <property type="entry name" value="Peptidase_S1C"/>
</dbReference>
<dbReference type="GO" id="GO:0008233">
    <property type="term" value="F:peptidase activity"/>
    <property type="evidence" value="ECO:0007669"/>
    <property type="project" value="UniProtKB-KW"/>
</dbReference>
<reference evidence="3" key="1">
    <citation type="journal article" date="2019" name="Int. J. Syst. Evol. Microbiol.">
        <title>The Global Catalogue of Microorganisms (GCM) 10K type strain sequencing project: providing services to taxonomists for standard genome sequencing and annotation.</title>
        <authorList>
            <consortium name="The Broad Institute Genomics Platform"/>
            <consortium name="The Broad Institute Genome Sequencing Center for Infectious Disease"/>
            <person name="Wu L."/>
            <person name="Ma J."/>
        </authorList>
    </citation>
    <scope>NUCLEOTIDE SEQUENCE [LARGE SCALE GENOMIC DNA]</scope>
    <source>
        <strain evidence="3">LMG 29894</strain>
    </source>
</reference>
<sequence length="420" mass="46965">MTVFPRLFSRLLYLALLLLGASGVMAVPTEEVFSRYKDRIVQVRILDVAAGTRVGYGSGFAATQADRIVTNFHVIAPMIHAPDHHRIELQQVDGRSMGAELVGFDAVRDLAVLRPSQPLAGFFPIAEGDPPKGMRLFSFGVPNDLDFTIVEGTYNGLIGNSLYDRIHFTGAINSGMSGGPVIDGDGRIVGVNVATESNSVGFLVPGADVRRLLAQPVKPPSHWRDQLRDQLLAHQEKVMAPLIGRPLPGYDLGRYRLPGRFAQYLRCWADARRRDTEPFQVVSQLCHNEDAIFVSDSLMSGQIRFRHDLLEAPKLDRFRFARLYQRYLETGEADLGGDQDEVGNFVCQQNFVQSRGPKLKAVLCLRGYRRLTGLYDLFLRVASLDRHDEGMVSTLVISGVSYRNAMAFSKHYLEQVQWKR</sequence>
<dbReference type="PANTHER" id="PTHR43019">
    <property type="entry name" value="SERINE ENDOPROTEASE DEGS"/>
    <property type="match status" value="1"/>
</dbReference>
<comment type="caution">
    <text evidence="2">The sequence shown here is derived from an EMBL/GenBank/DDBJ whole genome shotgun (WGS) entry which is preliminary data.</text>
</comment>
<dbReference type="EMBL" id="JBHSBU010000001">
    <property type="protein sequence ID" value="MFC4161103.1"/>
    <property type="molecule type" value="Genomic_DNA"/>
</dbReference>
<keyword evidence="1" id="KW-0732">Signal</keyword>
<keyword evidence="2" id="KW-0645">Protease</keyword>
<accession>A0ABV8MS89</accession>
<proteinExistence type="predicted"/>